<evidence type="ECO:0000256" key="3">
    <source>
        <dbReference type="ARBA" id="ARBA00023015"/>
    </source>
</evidence>
<keyword evidence="5" id="KW-0804">Transcription</keyword>
<keyword evidence="2" id="KW-0862">Zinc</keyword>
<reference evidence="7" key="1">
    <citation type="submission" date="2022-07" db="EMBL/GenBank/DDBJ databases">
        <title>Fungi with potential for degradation of polypropylene.</title>
        <authorList>
            <person name="Gostincar C."/>
        </authorList>
    </citation>
    <scope>NUCLEOTIDE SEQUENCE</scope>
    <source>
        <strain evidence="7">EXF-13308</strain>
    </source>
</reference>
<dbReference type="InterPro" id="IPR001138">
    <property type="entry name" value="Zn2Cys6_DnaBD"/>
</dbReference>
<dbReference type="GO" id="GO:0000981">
    <property type="term" value="F:DNA-binding transcription factor activity, RNA polymerase II-specific"/>
    <property type="evidence" value="ECO:0007669"/>
    <property type="project" value="InterPro"/>
</dbReference>
<protein>
    <submittedName>
        <fullName evidence="7">Fungal transcriptional regulatory protein, N-terminal</fullName>
    </submittedName>
</protein>
<organism evidence="7 8">
    <name type="scientific">Pleurostoma richardsiae</name>
    <dbReference type="NCBI Taxonomy" id="41990"/>
    <lineage>
        <taxon>Eukaryota</taxon>
        <taxon>Fungi</taxon>
        <taxon>Dikarya</taxon>
        <taxon>Ascomycota</taxon>
        <taxon>Pezizomycotina</taxon>
        <taxon>Sordariomycetes</taxon>
        <taxon>Sordariomycetidae</taxon>
        <taxon>Calosphaeriales</taxon>
        <taxon>Pleurostomataceae</taxon>
        <taxon>Pleurostoma</taxon>
    </lineage>
</organism>
<evidence type="ECO:0000313" key="8">
    <source>
        <dbReference type="Proteomes" id="UP001174694"/>
    </source>
</evidence>
<evidence type="ECO:0000256" key="2">
    <source>
        <dbReference type="ARBA" id="ARBA00022833"/>
    </source>
</evidence>
<dbReference type="GO" id="GO:0005634">
    <property type="term" value="C:nucleus"/>
    <property type="evidence" value="ECO:0007669"/>
    <property type="project" value="UniProtKB-SubCell"/>
</dbReference>
<dbReference type="Pfam" id="PF11951">
    <property type="entry name" value="Fungal_trans_2"/>
    <property type="match status" value="1"/>
</dbReference>
<comment type="caution">
    <text evidence="7">The sequence shown here is derived from an EMBL/GenBank/DDBJ whole genome shotgun (WGS) entry which is preliminary data.</text>
</comment>
<name>A0AA38VB56_9PEZI</name>
<comment type="subcellular location">
    <subcellularLocation>
        <location evidence="1">Nucleus</location>
    </subcellularLocation>
</comment>
<keyword evidence="3" id="KW-0805">Transcription regulation</keyword>
<gene>
    <name evidence="7" type="ORF">NKR23_g11957</name>
</gene>
<dbReference type="Proteomes" id="UP001174694">
    <property type="component" value="Unassembled WGS sequence"/>
</dbReference>
<dbReference type="PANTHER" id="PTHR37534:SF46">
    <property type="entry name" value="ZN(II)2CYS6 TRANSCRIPTION FACTOR (EUROFUNG)"/>
    <property type="match status" value="1"/>
</dbReference>
<proteinExistence type="predicted"/>
<keyword evidence="4" id="KW-0238">DNA-binding</keyword>
<evidence type="ECO:0000256" key="6">
    <source>
        <dbReference type="ARBA" id="ARBA00023242"/>
    </source>
</evidence>
<accession>A0AA38VB56</accession>
<dbReference type="CDD" id="cd00067">
    <property type="entry name" value="GAL4"/>
    <property type="match status" value="1"/>
</dbReference>
<evidence type="ECO:0000256" key="4">
    <source>
        <dbReference type="ARBA" id="ARBA00023125"/>
    </source>
</evidence>
<evidence type="ECO:0000256" key="1">
    <source>
        <dbReference type="ARBA" id="ARBA00004123"/>
    </source>
</evidence>
<dbReference type="GO" id="GO:0003677">
    <property type="term" value="F:DNA binding"/>
    <property type="evidence" value="ECO:0007669"/>
    <property type="project" value="UniProtKB-KW"/>
</dbReference>
<evidence type="ECO:0000313" key="7">
    <source>
        <dbReference type="EMBL" id="KAJ9130972.1"/>
    </source>
</evidence>
<dbReference type="AlphaFoldDB" id="A0AA38VB56"/>
<dbReference type="InterPro" id="IPR021858">
    <property type="entry name" value="Fun_TF"/>
</dbReference>
<keyword evidence="8" id="KW-1185">Reference proteome</keyword>
<dbReference type="PANTHER" id="PTHR37534">
    <property type="entry name" value="TRANSCRIPTIONAL ACTIVATOR PROTEIN UGA3"/>
    <property type="match status" value="1"/>
</dbReference>
<sequence length="630" mass="70713">MRGTGTRSRVRPPKLKSVTFTGCWTCRSRKIKCDERRRNGCANFQGTRRRRIKPDQHASPVMSDDEVARIMSAIDAVSAPSTTVVMGPFAIFQSRLDNPIPASENPHSRPLAISSVLDETNTLDSLSRQHDLTWDILDSDVQTPSTIEPSTETECLLPYTENAESSGRFANEDAAATSAQTESSTSQPFGCDMMAEPQGDLLHIPSLHPGLSMPLFRDQQTALLMDYYMNHVAVLLQPVLHPRNPWRTTYFPFALEGCPDLFLCQTSSSPSSHASTSLFHSLLSAAAFHLRNATGGSTDFHRLGLQHRIKALRALKAVPIQTRDPQPYAVYLTAMLSLVTIDTMTGEDSDYPIHLRGCRYLEPPVRQLGRPGNASSPVSSICHFLTLLAQTTAHEIEPRPWPTRGPGFDPLCFSSDERSIEHIYGITPALGNLLQKTCQIAEHLVFYRRGGENIPISLRMACRAIEHELEARATQPEPFRLIRCDEQPMYQIAQCQARAFHGAVRLFYYRSIQREIEDGEDDGTMVVSDVEAQVRAIWKDLTEAEDLKDANMGGVKRAAPMSWPGFVAACEAVDREPWAKWWERVQGYHMGNLARQWRIIREVWAVMDSDRGTMWWKDALRLTGQLVLPI</sequence>
<keyword evidence="6" id="KW-0539">Nucleus</keyword>
<dbReference type="GO" id="GO:0008270">
    <property type="term" value="F:zinc ion binding"/>
    <property type="evidence" value="ECO:0007669"/>
    <property type="project" value="InterPro"/>
</dbReference>
<evidence type="ECO:0000256" key="5">
    <source>
        <dbReference type="ARBA" id="ARBA00023163"/>
    </source>
</evidence>
<dbReference type="EMBL" id="JANBVO010000075">
    <property type="protein sequence ID" value="KAJ9130972.1"/>
    <property type="molecule type" value="Genomic_DNA"/>
</dbReference>